<keyword evidence="3" id="KW-1185">Reference proteome</keyword>
<keyword evidence="1" id="KW-0812">Transmembrane</keyword>
<organism evidence="2 3">
    <name type="scientific">Botrytis elliptica</name>
    <dbReference type="NCBI Taxonomy" id="278938"/>
    <lineage>
        <taxon>Eukaryota</taxon>
        <taxon>Fungi</taxon>
        <taxon>Dikarya</taxon>
        <taxon>Ascomycota</taxon>
        <taxon>Pezizomycotina</taxon>
        <taxon>Leotiomycetes</taxon>
        <taxon>Helotiales</taxon>
        <taxon>Sclerotiniaceae</taxon>
        <taxon>Botrytis</taxon>
    </lineage>
</organism>
<comment type="caution">
    <text evidence="2">The sequence shown here is derived from an EMBL/GenBank/DDBJ whole genome shotgun (WGS) entry which is preliminary data.</text>
</comment>
<sequence length="129" mass="14143">MSLTPEQIAYMQEHASDDQRTGIIAFGVICSIAAIVAVGSRFVARPTSKSKVGLDDWFITVGLIITISYVISYCPTTKYGMSRHVIFVTDLHGFAASIQCCHLDDQTLSSSSLWANFATAEFQDNSLDR</sequence>
<evidence type="ECO:0000313" key="2">
    <source>
        <dbReference type="EMBL" id="TGO77363.1"/>
    </source>
</evidence>
<feature type="transmembrane region" description="Helical" evidence="1">
    <location>
        <begin position="21"/>
        <end position="44"/>
    </location>
</feature>
<evidence type="ECO:0000313" key="3">
    <source>
        <dbReference type="Proteomes" id="UP000297229"/>
    </source>
</evidence>
<keyword evidence="1" id="KW-0472">Membrane</keyword>
<evidence type="ECO:0000256" key="1">
    <source>
        <dbReference type="SAM" id="Phobius"/>
    </source>
</evidence>
<name>A0A4Z1K7V6_9HELO</name>
<gene>
    <name evidence="2" type="ORF">BELL_0111g00080</name>
</gene>
<dbReference type="Proteomes" id="UP000297229">
    <property type="component" value="Unassembled WGS sequence"/>
</dbReference>
<feature type="transmembrane region" description="Helical" evidence="1">
    <location>
        <begin position="56"/>
        <end position="74"/>
    </location>
</feature>
<proteinExistence type="predicted"/>
<dbReference type="AlphaFoldDB" id="A0A4Z1K7V6"/>
<accession>A0A4Z1K7V6</accession>
<protein>
    <submittedName>
        <fullName evidence="2">Uncharacterized protein</fullName>
    </submittedName>
</protein>
<keyword evidence="1" id="KW-1133">Transmembrane helix</keyword>
<dbReference type="EMBL" id="PQXM01000110">
    <property type="protein sequence ID" value="TGO77363.1"/>
    <property type="molecule type" value="Genomic_DNA"/>
</dbReference>
<reference evidence="2 3" key="1">
    <citation type="submission" date="2017-12" db="EMBL/GenBank/DDBJ databases">
        <title>Comparative genomics of Botrytis spp.</title>
        <authorList>
            <person name="Valero-Jimenez C.A."/>
            <person name="Tapia P."/>
            <person name="Veloso J."/>
            <person name="Silva-Moreno E."/>
            <person name="Staats M."/>
            <person name="Valdes J.H."/>
            <person name="Van Kan J.A.L."/>
        </authorList>
    </citation>
    <scope>NUCLEOTIDE SEQUENCE [LARGE SCALE GENOMIC DNA]</scope>
    <source>
        <strain evidence="2 3">Be9601</strain>
    </source>
</reference>